<feature type="transmembrane region" description="Helical" evidence="2">
    <location>
        <begin position="310"/>
        <end position="331"/>
    </location>
</feature>
<feature type="compositionally biased region" description="Basic residues" evidence="1">
    <location>
        <begin position="90"/>
        <end position="104"/>
    </location>
</feature>
<keyword evidence="2" id="KW-1133">Transmembrane helix</keyword>
<feature type="compositionally biased region" description="Pro residues" evidence="1">
    <location>
        <begin position="107"/>
        <end position="120"/>
    </location>
</feature>
<name>A0A423T268_PENVA</name>
<comment type="caution">
    <text evidence="3">The sequence shown here is derived from an EMBL/GenBank/DDBJ whole genome shotgun (WGS) entry which is preliminary data.</text>
</comment>
<keyword evidence="4" id="KW-1185">Reference proteome</keyword>
<gene>
    <name evidence="3" type="ORF">C7M84_011356</name>
</gene>
<protein>
    <submittedName>
        <fullName evidence="3">Uncharacterized protein</fullName>
    </submittedName>
</protein>
<feature type="region of interest" description="Disordered" evidence="1">
    <location>
        <begin position="79"/>
        <end position="126"/>
    </location>
</feature>
<dbReference type="Proteomes" id="UP000283509">
    <property type="component" value="Unassembled WGS sequence"/>
</dbReference>
<feature type="region of interest" description="Disordered" evidence="1">
    <location>
        <begin position="349"/>
        <end position="368"/>
    </location>
</feature>
<reference evidence="3 4" key="1">
    <citation type="submission" date="2018-04" db="EMBL/GenBank/DDBJ databases">
        <authorList>
            <person name="Zhang X."/>
            <person name="Yuan J."/>
            <person name="Li F."/>
            <person name="Xiang J."/>
        </authorList>
    </citation>
    <scope>NUCLEOTIDE SEQUENCE [LARGE SCALE GENOMIC DNA]</scope>
    <source>
        <tissue evidence="3">Muscle</tissue>
    </source>
</reference>
<evidence type="ECO:0000313" key="3">
    <source>
        <dbReference type="EMBL" id="ROT70348.1"/>
    </source>
</evidence>
<reference evidence="3 4" key="2">
    <citation type="submission" date="2019-01" db="EMBL/GenBank/DDBJ databases">
        <title>The decoding of complex shrimp genome reveals the adaptation for benthos swimmer, frequently molting mechanism and breeding impact on genome.</title>
        <authorList>
            <person name="Sun Y."/>
            <person name="Gao Y."/>
            <person name="Yu Y."/>
        </authorList>
    </citation>
    <scope>NUCLEOTIDE SEQUENCE [LARGE SCALE GENOMIC DNA]</scope>
    <source>
        <tissue evidence="3">Muscle</tissue>
    </source>
</reference>
<sequence length="457" mass="47802">MDQAMDLAVALACGFGCGSGSCFAPDDGHVERWLSLSSLYHRVLLSVLSSLSLSGSESVSSLVALVVSSLSLVPARAHVSPPTCLSTSSVRRRPLSLSRPRRSSRPPSSPPEAPAAPDPPSAASSRLHSLSPLRLLLLPPLSRGLQSLVPVMLLSGFSACRVSSSVSSVSPSLSPPSLISLAWPFSSRALFALSALVSVARLSTISPLFSCSLVSRLSSSLSCRPCGGVSLPSYLSTSPRLPPPLISLSVSLSSLCFCSPRLSLVIFLHRPLFLCLVALPPVVPRCVLARSSPLVPPLPSLLPSLVSRWLSSALSCVLLSASLIIVIYSLFASSPSRLSNSPLSPLPLPPPLPPLPESPPSPALPSRPLHLSSPRLDRSVPHFPPSLRSPLIVSHVSISSLLLPHSLTFLLPPRPAGVPSLRSPSLLPSLPVFPLAWSSVPAPLSSPSPSPSTERVL</sequence>
<evidence type="ECO:0000256" key="1">
    <source>
        <dbReference type="SAM" id="MobiDB-lite"/>
    </source>
</evidence>
<keyword evidence="2" id="KW-0472">Membrane</keyword>
<feature type="compositionally biased region" description="Pro residues" evidence="1">
    <location>
        <begin position="349"/>
        <end position="365"/>
    </location>
</feature>
<keyword evidence="2" id="KW-0812">Transmembrane</keyword>
<proteinExistence type="predicted"/>
<dbReference type="AlphaFoldDB" id="A0A423T268"/>
<organism evidence="3 4">
    <name type="scientific">Penaeus vannamei</name>
    <name type="common">Whiteleg shrimp</name>
    <name type="synonym">Litopenaeus vannamei</name>
    <dbReference type="NCBI Taxonomy" id="6689"/>
    <lineage>
        <taxon>Eukaryota</taxon>
        <taxon>Metazoa</taxon>
        <taxon>Ecdysozoa</taxon>
        <taxon>Arthropoda</taxon>
        <taxon>Crustacea</taxon>
        <taxon>Multicrustacea</taxon>
        <taxon>Malacostraca</taxon>
        <taxon>Eumalacostraca</taxon>
        <taxon>Eucarida</taxon>
        <taxon>Decapoda</taxon>
        <taxon>Dendrobranchiata</taxon>
        <taxon>Penaeoidea</taxon>
        <taxon>Penaeidae</taxon>
        <taxon>Penaeus</taxon>
    </lineage>
</organism>
<evidence type="ECO:0000256" key="2">
    <source>
        <dbReference type="SAM" id="Phobius"/>
    </source>
</evidence>
<evidence type="ECO:0000313" key="4">
    <source>
        <dbReference type="Proteomes" id="UP000283509"/>
    </source>
</evidence>
<accession>A0A423T268</accession>
<dbReference type="EMBL" id="QCYY01002438">
    <property type="protein sequence ID" value="ROT70348.1"/>
    <property type="molecule type" value="Genomic_DNA"/>
</dbReference>